<reference evidence="2 3" key="1">
    <citation type="submission" date="2019-06" db="EMBL/GenBank/DDBJ databases">
        <authorList>
            <person name="Lee I."/>
            <person name="Jang G.I."/>
            <person name="Hwang C.Y."/>
        </authorList>
    </citation>
    <scope>NUCLEOTIDE SEQUENCE [LARGE SCALE GENOMIC DNA]</scope>
    <source>
        <strain evidence="2 3">PAMC 28131</strain>
    </source>
</reference>
<organism evidence="2 3">
    <name type="scientific">Sandaracinobacter neustonicus</name>
    <dbReference type="NCBI Taxonomy" id="1715348"/>
    <lineage>
        <taxon>Bacteria</taxon>
        <taxon>Pseudomonadati</taxon>
        <taxon>Pseudomonadota</taxon>
        <taxon>Alphaproteobacteria</taxon>
        <taxon>Sphingomonadales</taxon>
        <taxon>Sphingosinicellaceae</taxon>
        <taxon>Sandaracinobacter</taxon>
    </lineage>
</organism>
<dbReference type="AlphaFoldDB" id="A0A501XUD4"/>
<dbReference type="InterPro" id="IPR050491">
    <property type="entry name" value="AmpC-like"/>
</dbReference>
<dbReference type="Gene3D" id="3.40.710.10">
    <property type="entry name" value="DD-peptidase/beta-lactamase superfamily"/>
    <property type="match status" value="1"/>
</dbReference>
<keyword evidence="3" id="KW-1185">Reference proteome</keyword>
<dbReference type="SUPFAM" id="SSF56601">
    <property type="entry name" value="beta-lactamase/transpeptidase-like"/>
    <property type="match status" value="1"/>
</dbReference>
<feature type="domain" description="Beta-lactamase-related" evidence="1">
    <location>
        <begin position="44"/>
        <end position="387"/>
    </location>
</feature>
<gene>
    <name evidence="2" type="ORF">FJQ54_02450</name>
</gene>
<protein>
    <submittedName>
        <fullName evidence="2">Beta-lactamase family protein</fullName>
    </submittedName>
</protein>
<name>A0A501XUD4_9SPHN</name>
<proteinExistence type="predicted"/>
<sequence length="401" mass="42782">MGDSPMKGQQLVMERRTALGLAGAAMLMGATRGWAQGAGWTKVEALAADFLAKGFSPGVAITAARDGQPFYSKGFGMANLETGAAVTPASVFRIGSVTKQFTGAALALLEAEGKLSLNDRLAKFLPAFPGAAEVTLLQMLHHTSGYGNYTNQKNPADFHSFGRLNHDPQALEDMMREQTNPMFVFSPGTDWRYSNTAYVLLGRVIERVTGAPYADYFAKRLFAPAGLIATAVDNEADVVPNRASGYSAKKGDPKAFVNADFISMTVPGAAGNIRSTTEDLCRWHSALFGGKILPPAALKRMLQPGVLNNGKLPMVPADRAKPDEKKPMSYSLGLFTQEIEGRKFIEHGGGIFGFISAMGTFPAERISIAVLTNSNAQEREGYAAAHKALVDTANRAAVGLL</sequence>
<dbReference type="OrthoDB" id="113033at2"/>
<dbReference type="PANTHER" id="PTHR46825:SF9">
    <property type="entry name" value="BETA-LACTAMASE-RELATED DOMAIN-CONTAINING PROTEIN"/>
    <property type="match status" value="1"/>
</dbReference>
<accession>A0A501XUD4</accession>
<comment type="caution">
    <text evidence="2">The sequence shown here is derived from an EMBL/GenBank/DDBJ whole genome shotgun (WGS) entry which is preliminary data.</text>
</comment>
<dbReference type="InterPro" id="IPR001466">
    <property type="entry name" value="Beta-lactam-related"/>
</dbReference>
<evidence type="ECO:0000313" key="2">
    <source>
        <dbReference type="EMBL" id="TPE63734.1"/>
    </source>
</evidence>
<dbReference type="InterPro" id="IPR012338">
    <property type="entry name" value="Beta-lactam/transpept-like"/>
</dbReference>
<dbReference type="Pfam" id="PF00144">
    <property type="entry name" value="Beta-lactamase"/>
    <property type="match status" value="1"/>
</dbReference>
<dbReference type="EMBL" id="VFSU01000011">
    <property type="protein sequence ID" value="TPE63734.1"/>
    <property type="molecule type" value="Genomic_DNA"/>
</dbReference>
<evidence type="ECO:0000313" key="3">
    <source>
        <dbReference type="Proteomes" id="UP000319897"/>
    </source>
</evidence>
<dbReference type="PANTHER" id="PTHR46825">
    <property type="entry name" value="D-ALANYL-D-ALANINE-CARBOXYPEPTIDASE/ENDOPEPTIDASE AMPH"/>
    <property type="match status" value="1"/>
</dbReference>
<evidence type="ECO:0000259" key="1">
    <source>
        <dbReference type="Pfam" id="PF00144"/>
    </source>
</evidence>
<dbReference type="Proteomes" id="UP000319897">
    <property type="component" value="Unassembled WGS sequence"/>
</dbReference>